<comment type="caution">
    <text evidence="8">The sequence shown here is derived from an EMBL/GenBank/DDBJ whole genome shotgun (WGS) entry which is preliminary data.</text>
</comment>
<dbReference type="PRINTS" id="PR00035">
    <property type="entry name" value="HTHGNTR"/>
</dbReference>
<keyword evidence="4" id="KW-0238">DNA-binding</keyword>
<dbReference type="RefSeq" id="WP_307556555.1">
    <property type="nucleotide sequence ID" value="NZ_JAUSQU010000001.1"/>
</dbReference>
<keyword evidence="3" id="KW-0805">Transcription regulation</keyword>
<dbReference type="Proteomes" id="UP001225356">
    <property type="component" value="Unassembled WGS sequence"/>
</dbReference>
<dbReference type="PROSITE" id="PS50949">
    <property type="entry name" value="HTH_GNTR"/>
    <property type="match status" value="1"/>
</dbReference>
<dbReference type="SUPFAM" id="SSF46785">
    <property type="entry name" value="Winged helix' DNA-binding domain"/>
    <property type="match status" value="1"/>
</dbReference>
<dbReference type="InterPro" id="IPR036388">
    <property type="entry name" value="WH-like_DNA-bd_sf"/>
</dbReference>
<dbReference type="SMART" id="SM00345">
    <property type="entry name" value="HTH_GNTR"/>
    <property type="match status" value="1"/>
</dbReference>
<evidence type="ECO:0000256" key="6">
    <source>
        <dbReference type="SAM" id="MobiDB-lite"/>
    </source>
</evidence>
<dbReference type="InterPro" id="IPR004839">
    <property type="entry name" value="Aminotransferase_I/II_large"/>
</dbReference>
<accession>A0ABT9Q9N1</accession>
<dbReference type="CDD" id="cd00609">
    <property type="entry name" value="AAT_like"/>
    <property type="match status" value="1"/>
</dbReference>
<sequence>MPNSWSGSRLDLHIDLDAAGGRRSALESALRAAIHQGRLSAGLLLPSTRGLAQELGLSRGTVTAAYDQLVEEGYLTTRPGSGTTVADVPPGVPAPALTASTPATPRHDLRPGLPDVSAFPTRAWLASTRRVLTHARPEVFGAGDPQGRIELRNALTDYLGRTRGVITTPDRIVITSGYYQGLGLLADVLAAGGTSTAAVEDPGHDLFRDVVRRAGFTVLAMPVDAHGARIDALTQSTGAVFLTPSHQYPTGVPLHPGRRQTLCAWARSTGGLIVEDDYDGEYRYDRQPVGALQGVAPGQVVYCGTASKTLGPALRLAWMVLPPHLVGPVVRAKQEADLYTETLGQLILADLVTTHTYDRHVRAARLRYRRRRELLLNRMAAIPELTAHGVPAGLHALVTLPADWPTEHRLLTACGDHGLALRGLTDLHHDPVGRPQGLLIGFAAPSEHAYPAALDTLFAILASNRRSGALTGGSTAVSSTRPQPRQGLFV</sequence>
<evidence type="ECO:0000313" key="9">
    <source>
        <dbReference type="Proteomes" id="UP001225356"/>
    </source>
</evidence>
<dbReference type="PANTHER" id="PTHR46577">
    <property type="entry name" value="HTH-TYPE TRANSCRIPTIONAL REGULATORY PROTEIN GABR"/>
    <property type="match status" value="1"/>
</dbReference>
<gene>
    <name evidence="8" type="ORF">J2853_001875</name>
</gene>
<dbReference type="CDD" id="cd07377">
    <property type="entry name" value="WHTH_GntR"/>
    <property type="match status" value="1"/>
</dbReference>
<keyword evidence="5" id="KW-0804">Transcription</keyword>
<evidence type="ECO:0000256" key="4">
    <source>
        <dbReference type="ARBA" id="ARBA00023125"/>
    </source>
</evidence>
<feature type="compositionally biased region" description="Polar residues" evidence="6">
    <location>
        <begin position="472"/>
        <end position="483"/>
    </location>
</feature>
<dbReference type="InterPro" id="IPR015421">
    <property type="entry name" value="PyrdxlP-dep_Trfase_major"/>
</dbReference>
<dbReference type="Pfam" id="PF00155">
    <property type="entry name" value="Aminotran_1_2"/>
    <property type="match status" value="1"/>
</dbReference>
<dbReference type="Gene3D" id="1.10.10.10">
    <property type="entry name" value="Winged helix-like DNA-binding domain superfamily/Winged helix DNA-binding domain"/>
    <property type="match status" value="1"/>
</dbReference>
<dbReference type="Pfam" id="PF00392">
    <property type="entry name" value="GntR"/>
    <property type="match status" value="1"/>
</dbReference>
<dbReference type="InterPro" id="IPR051446">
    <property type="entry name" value="HTH_trans_reg/aminotransferase"/>
</dbReference>
<evidence type="ECO:0000256" key="5">
    <source>
        <dbReference type="ARBA" id="ARBA00023163"/>
    </source>
</evidence>
<dbReference type="InterPro" id="IPR015424">
    <property type="entry name" value="PyrdxlP-dep_Trfase"/>
</dbReference>
<organism evidence="8 9">
    <name type="scientific">Streptosporangium lutulentum</name>
    <dbReference type="NCBI Taxonomy" id="1461250"/>
    <lineage>
        <taxon>Bacteria</taxon>
        <taxon>Bacillati</taxon>
        <taxon>Actinomycetota</taxon>
        <taxon>Actinomycetes</taxon>
        <taxon>Streptosporangiales</taxon>
        <taxon>Streptosporangiaceae</taxon>
        <taxon>Streptosporangium</taxon>
    </lineage>
</organism>
<evidence type="ECO:0000256" key="2">
    <source>
        <dbReference type="ARBA" id="ARBA00022898"/>
    </source>
</evidence>
<dbReference type="EMBL" id="JAUSQU010000001">
    <property type="protein sequence ID" value="MDP9842664.1"/>
    <property type="molecule type" value="Genomic_DNA"/>
</dbReference>
<dbReference type="GO" id="GO:0008483">
    <property type="term" value="F:transaminase activity"/>
    <property type="evidence" value="ECO:0007669"/>
    <property type="project" value="UniProtKB-KW"/>
</dbReference>
<evidence type="ECO:0000256" key="3">
    <source>
        <dbReference type="ARBA" id="ARBA00023015"/>
    </source>
</evidence>
<dbReference type="InterPro" id="IPR000524">
    <property type="entry name" value="Tscrpt_reg_HTH_GntR"/>
</dbReference>
<dbReference type="Gene3D" id="3.40.640.10">
    <property type="entry name" value="Type I PLP-dependent aspartate aminotransferase-like (Major domain)"/>
    <property type="match status" value="1"/>
</dbReference>
<proteinExistence type="inferred from homology"/>
<name>A0ABT9Q9N1_9ACTN</name>
<evidence type="ECO:0000259" key="7">
    <source>
        <dbReference type="PROSITE" id="PS50949"/>
    </source>
</evidence>
<keyword evidence="8" id="KW-0032">Aminotransferase</keyword>
<keyword evidence="9" id="KW-1185">Reference proteome</keyword>
<keyword evidence="8" id="KW-0808">Transferase</keyword>
<evidence type="ECO:0000256" key="1">
    <source>
        <dbReference type="ARBA" id="ARBA00005384"/>
    </source>
</evidence>
<dbReference type="SUPFAM" id="SSF53383">
    <property type="entry name" value="PLP-dependent transferases"/>
    <property type="match status" value="1"/>
</dbReference>
<feature type="region of interest" description="Disordered" evidence="6">
    <location>
        <begin position="470"/>
        <end position="490"/>
    </location>
</feature>
<comment type="similarity">
    <text evidence="1">In the C-terminal section; belongs to the class-I pyridoxal-phosphate-dependent aminotransferase family.</text>
</comment>
<feature type="domain" description="HTH gntR-type" evidence="7">
    <location>
        <begin position="20"/>
        <end position="88"/>
    </location>
</feature>
<dbReference type="InterPro" id="IPR036390">
    <property type="entry name" value="WH_DNA-bd_sf"/>
</dbReference>
<keyword evidence="2" id="KW-0663">Pyridoxal phosphate</keyword>
<dbReference type="PANTHER" id="PTHR46577:SF1">
    <property type="entry name" value="HTH-TYPE TRANSCRIPTIONAL REGULATORY PROTEIN GABR"/>
    <property type="match status" value="1"/>
</dbReference>
<protein>
    <submittedName>
        <fullName evidence="8">GntR family transcriptional regulator/MocR family aminotransferase</fullName>
    </submittedName>
</protein>
<reference evidence="8 9" key="1">
    <citation type="submission" date="2023-07" db="EMBL/GenBank/DDBJ databases">
        <title>Sequencing the genomes of 1000 actinobacteria strains.</title>
        <authorList>
            <person name="Klenk H.-P."/>
        </authorList>
    </citation>
    <scope>NUCLEOTIDE SEQUENCE [LARGE SCALE GENOMIC DNA]</scope>
    <source>
        <strain evidence="8 9">DSM 46740</strain>
    </source>
</reference>
<evidence type="ECO:0000313" key="8">
    <source>
        <dbReference type="EMBL" id="MDP9842664.1"/>
    </source>
</evidence>